<keyword evidence="2" id="KW-0812">Transmembrane</keyword>
<dbReference type="RefSeq" id="WP_207379191.1">
    <property type="nucleotide sequence ID" value="NZ_CP071502.1"/>
</dbReference>
<organism evidence="3 4">
    <name type="scientific">Shewanella sedimentimangrovi</name>
    <dbReference type="NCBI Taxonomy" id="2814293"/>
    <lineage>
        <taxon>Bacteria</taxon>
        <taxon>Pseudomonadati</taxon>
        <taxon>Pseudomonadota</taxon>
        <taxon>Gammaproteobacteria</taxon>
        <taxon>Alteromonadales</taxon>
        <taxon>Shewanellaceae</taxon>
        <taxon>Shewanella</taxon>
    </lineage>
</organism>
<evidence type="ECO:0000313" key="4">
    <source>
        <dbReference type="Proteomes" id="UP000663207"/>
    </source>
</evidence>
<evidence type="ECO:0000313" key="3">
    <source>
        <dbReference type="EMBL" id="QSX35713.1"/>
    </source>
</evidence>
<sequence length="76" mass="8774">MNAGTLALLIPIVAIVGGYLVAMMKIRERQQLASQQHQQEMLVMQEEIDKLKARIEVLEKVVTEDDWQLKREIDRA</sequence>
<feature type="coiled-coil region" evidence="1">
    <location>
        <begin position="34"/>
        <end position="61"/>
    </location>
</feature>
<feature type="transmembrane region" description="Helical" evidence="2">
    <location>
        <begin position="6"/>
        <end position="24"/>
    </location>
</feature>
<reference evidence="3 4" key="1">
    <citation type="submission" date="2021-03" db="EMBL/GenBank/DDBJ databases">
        <title>Novel species identification of genus Shewanella.</title>
        <authorList>
            <person name="Liu G."/>
            <person name="Zhang Q."/>
        </authorList>
    </citation>
    <scope>NUCLEOTIDE SEQUENCE [LARGE SCALE GENOMIC DNA]</scope>
    <source>
        <strain evidence="3 4">FJAT-52962</strain>
    </source>
</reference>
<accession>A0ABX7QY32</accession>
<keyword evidence="2" id="KW-0472">Membrane</keyword>
<keyword evidence="4" id="KW-1185">Reference proteome</keyword>
<evidence type="ECO:0008006" key="5">
    <source>
        <dbReference type="Google" id="ProtNLM"/>
    </source>
</evidence>
<keyword evidence="1" id="KW-0175">Coiled coil</keyword>
<evidence type="ECO:0000256" key="2">
    <source>
        <dbReference type="SAM" id="Phobius"/>
    </source>
</evidence>
<proteinExistence type="predicted"/>
<gene>
    <name evidence="3" type="ORF">JYB85_09990</name>
</gene>
<name>A0ABX7QY32_9GAMM</name>
<protein>
    <recommendedName>
        <fullName evidence="5">Phage shock protein B</fullName>
    </recommendedName>
</protein>
<keyword evidence="2" id="KW-1133">Transmembrane helix</keyword>
<dbReference type="Proteomes" id="UP000663207">
    <property type="component" value="Chromosome"/>
</dbReference>
<evidence type="ECO:0000256" key="1">
    <source>
        <dbReference type="SAM" id="Coils"/>
    </source>
</evidence>
<dbReference type="EMBL" id="CP071502">
    <property type="protein sequence ID" value="QSX35713.1"/>
    <property type="molecule type" value="Genomic_DNA"/>
</dbReference>